<dbReference type="PANTHER" id="PTHR11081:SF72">
    <property type="entry name" value="HOLLIDAY JUNCTION RESOLVASE YEN1"/>
    <property type="match status" value="1"/>
</dbReference>
<evidence type="ECO:0000256" key="3">
    <source>
        <dbReference type="SAM" id="MobiDB-lite"/>
    </source>
</evidence>
<feature type="domain" description="XPG-I" evidence="4">
    <location>
        <begin position="151"/>
        <end position="217"/>
    </location>
</feature>
<dbReference type="GO" id="GO:0017108">
    <property type="term" value="F:5'-flap endonuclease activity"/>
    <property type="evidence" value="ECO:0007669"/>
    <property type="project" value="TreeGrafter"/>
</dbReference>
<feature type="domain" description="XPG N-terminal" evidence="5">
    <location>
        <begin position="1"/>
        <end position="108"/>
    </location>
</feature>
<dbReference type="GO" id="GO:0005737">
    <property type="term" value="C:cytoplasm"/>
    <property type="evidence" value="ECO:0007669"/>
    <property type="project" value="TreeGrafter"/>
</dbReference>
<dbReference type="PRINTS" id="PR00853">
    <property type="entry name" value="XPGRADSUPER"/>
</dbReference>
<dbReference type="AlphaFoldDB" id="A0AAV5QS15"/>
<evidence type="ECO:0000256" key="1">
    <source>
        <dbReference type="ARBA" id="ARBA00022722"/>
    </source>
</evidence>
<dbReference type="InterPro" id="IPR006085">
    <property type="entry name" value="XPG_DNA_repair_N"/>
</dbReference>
<sequence>MGVSGLWDLLSEGFDTRVPFEVFISDFLKNNGRPVRIAVDGYGWIVESATNMQVQDQDNIPLIVSLFMSKVRYLLKLSVSFIIVFDGKFKPKFKRNFETYFESAVGTEDYWEAYNKILKTLYDKPETDTEDIENESSDFAQVVRNVKYQLNLWNVSYLNSPGEGEAECAYLQSSGVVDYVMSNDVDCLMFGATKMLRNFSKFIEDKPNSSNAGNLHDEKSRWVTPVRIDKVEEFTGFNRWRLLLFAVLNGSDYGEGVKNMGPERAKQISLIGSSQKVFYTSPKKRKIQEDDNEEIPDFSEQLKLIYTSELLFENDIRIEELLRFKKQLKHHLISHPFKIFKRNLSHNTFTGNSTELEGFPSDEVILALVYPLVNYTNVFKFTNEMANFAEDTKELLVDDDLNTSLIDFDHIFKVISPNQDSSQLVHKVKLIRNTGVNKNLDYFICKSVYKYKPLSNNWIYEYSVDGNFQYFNSALPRPYCDSTYNRFNIPNFDKIYKNLLNGCQDRTKDKRSKVINNLDETYLIHHMSQALSTKSQKQIFFDTQKVFQYPDRRKNIKYCQDNNISHSIELLRISYNKESFFGSSISRDEVIDRIGDDVGETSYIIESEAEEETRLSSPKKRKDPNIISVWIPKEIANYYVPSLVKKYETDFARENPKLKRSRSIKKTKSWQKTTLDSFGGFIKSKGGNVEGKDQLNKSPNKNMSTITNPKKSQSKSPAKSPNKDFKFKIPTTSPSKNILSMINFPRVDSRSPTKSPKKTLSTENFPKFVSKSPISSSKNILAIKKYTKANPRVESAHHITGIGAAFDDGVTEIDVSDGDSSDEEVTRLEKLLDDSAGLIQLTDKDPIDGGSFFDKILATQSLDLSESSAEEDILKNDIAEKISTKIPQHKRKMSTEAPQNKRKPESEFRSTSKNKRQRNRMVQRAKSLTALGWDDSDNGSDAFSSANEADIWKKKNPWKSRKPSSKPITNRTAKRTKSLTELGWDNSDDGSNEFSSDDGDTKKIPGKKSFVKDLVIKINSVSPVRSSTVNIEQDNSFAPLQSTPKDINIVDLMDSTSSDDDSIKEIDQNEFLNSATEPAHAKKN</sequence>
<evidence type="ECO:0000259" key="4">
    <source>
        <dbReference type="SMART" id="SM00484"/>
    </source>
</evidence>
<accession>A0AAV5QS15</accession>
<organism evidence="6 7">
    <name type="scientific">Saccharomycopsis crataegensis</name>
    <dbReference type="NCBI Taxonomy" id="43959"/>
    <lineage>
        <taxon>Eukaryota</taxon>
        <taxon>Fungi</taxon>
        <taxon>Dikarya</taxon>
        <taxon>Ascomycota</taxon>
        <taxon>Saccharomycotina</taxon>
        <taxon>Saccharomycetes</taxon>
        <taxon>Saccharomycopsidaceae</taxon>
        <taxon>Saccharomycopsis</taxon>
    </lineage>
</organism>
<dbReference type="GO" id="GO:0006281">
    <property type="term" value="P:DNA repair"/>
    <property type="evidence" value="ECO:0007669"/>
    <property type="project" value="UniProtKB-ARBA"/>
</dbReference>
<keyword evidence="2" id="KW-0378">Hydrolase</keyword>
<feature type="compositionally biased region" description="Basic residues" evidence="3">
    <location>
        <begin position="954"/>
        <end position="964"/>
    </location>
</feature>
<dbReference type="InterPro" id="IPR006084">
    <property type="entry name" value="XPG/Rad2"/>
</dbReference>
<feature type="compositionally biased region" description="Acidic residues" evidence="3">
    <location>
        <begin position="986"/>
        <end position="998"/>
    </location>
</feature>
<evidence type="ECO:0000313" key="7">
    <source>
        <dbReference type="Proteomes" id="UP001360560"/>
    </source>
</evidence>
<feature type="region of interest" description="Disordered" evidence="3">
    <location>
        <begin position="879"/>
        <end position="1006"/>
    </location>
</feature>
<dbReference type="InterPro" id="IPR006086">
    <property type="entry name" value="XPG-I_dom"/>
</dbReference>
<dbReference type="GO" id="GO:0008409">
    <property type="term" value="F:5'-3' exonuclease activity"/>
    <property type="evidence" value="ECO:0007669"/>
    <property type="project" value="TreeGrafter"/>
</dbReference>
<dbReference type="InterPro" id="IPR029060">
    <property type="entry name" value="PIN-like_dom_sf"/>
</dbReference>
<feature type="region of interest" description="Disordered" evidence="3">
    <location>
        <begin position="681"/>
        <end position="730"/>
    </location>
</feature>
<dbReference type="GO" id="GO:0005634">
    <property type="term" value="C:nucleus"/>
    <property type="evidence" value="ECO:0007669"/>
    <property type="project" value="TreeGrafter"/>
</dbReference>
<feature type="compositionally biased region" description="Polar residues" evidence="3">
    <location>
        <begin position="696"/>
        <end position="708"/>
    </location>
</feature>
<gene>
    <name evidence="6" type="ORF">DASC09_048740</name>
</gene>
<dbReference type="SMART" id="SM00485">
    <property type="entry name" value="XPGN"/>
    <property type="match status" value="1"/>
</dbReference>
<dbReference type="Pfam" id="PF00752">
    <property type="entry name" value="XPG_N"/>
    <property type="match status" value="1"/>
</dbReference>
<protein>
    <submittedName>
        <fullName evidence="6">Crossover junction endodeoxyribonuclease</fullName>
    </submittedName>
</protein>
<dbReference type="Proteomes" id="UP001360560">
    <property type="component" value="Unassembled WGS sequence"/>
</dbReference>
<evidence type="ECO:0000313" key="6">
    <source>
        <dbReference type="EMBL" id="GMM37549.1"/>
    </source>
</evidence>
<comment type="caution">
    <text evidence="6">The sequence shown here is derived from an EMBL/GenBank/DDBJ whole genome shotgun (WGS) entry which is preliminary data.</text>
</comment>
<evidence type="ECO:0000259" key="5">
    <source>
        <dbReference type="SMART" id="SM00485"/>
    </source>
</evidence>
<dbReference type="RefSeq" id="XP_064854545.1">
    <property type="nucleotide sequence ID" value="XM_064998473.1"/>
</dbReference>
<keyword evidence="1" id="KW-0540">Nuclease</keyword>
<dbReference type="CDD" id="cd09870">
    <property type="entry name" value="PIN_YEN1"/>
    <property type="match status" value="1"/>
</dbReference>
<keyword evidence="7" id="KW-1185">Reference proteome</keyword>
<name>A0AAV5QS15_9ASCO</name>
<dbReference type="Gene3D" id="3.40.50.1010">
    <property type="entry name" value="5'-nuclease"/>
    <property type="match status" value="1"/>
</dbReference>
<dbReference type="SUPFAM" id="SSF88723">
    <property type="entry name" value="PIN domain-like"/>
    <property type="match status" value="1"/>
</dbReference>
<dbReference type="GeneID" id="90075524"/>
<dbReference type="SUPFAM" id="SSF47807">
    <property type="entry name" value="5' to 3' exonuclease, C-terminal subdomain"/>
    <property type="match status" value="1"/>
</dbReference>
<feature type="compositionally biased region" description="Low complexity" evidence="3">
    <location>
        <begin position="709"/>
        <end position="720"/>
    </location>
</feature>
<proteinExistence type="predicted"/>
<reference evidence="6 7" key="1">
    <citation type="journal article" date="2023" name="Elife">
        <title>Identification of key yeast species and microbe-microbe interactions impacting larval growth of Drosophila in the wild.</title>
        <authorList>
            <person name="Mure A."/>
            <person name="Sugiura Y."/>
            <person name="Maeda R."/>
            <person name="Honda K."/>
            <person name="Sakurai N."/>
            <person name="Takahashi Y."/>
            <person name="Watada M."/>
            <person name="Katoh T."/>
            <person name="Gotoh A."/>
            <person name="Gotoh Y."/>
            <person name="Taniguchi I."/>
            <person name="Nakamura K."/>
            <person name="Hayashi T."/>
            <person name="Katayama T."/>
            <person name="Uemura T."/>
            <person name="Hattori Y."/>
        </authorList>
    </citation>
    <scope>NUCLEOTIDE SEQUENCE [LARGE SCALE GENOMIC DNA]</scope>
    <source>
        <strain evidence="6 7">SC-9</strain>
    </source>
</reference>
<feature type="compositionally biased region" description="Basic residues" evidence="3">
    <location>
        <begin position="912"/>
        <end position="923"/>
    </location>
</feature>
<dbReference type="EMBL" id="BTFZ01000012">
    <property type="protein sequence ID" value="GMM37549.1"/>
    <property type="molecule type" value="Genomic_DNA"/>
</dbReference>
<dbReference type="PANTHER" id="PTHR11081">
    <property type="entry name" value="FLAP ENDONUCLEASE FAMILY MEMBER"/>
    <property type="match status" value="1"/>
</dbReference>
<dbReference type="InterPro" id="IPR036279">
    <property type="entry name" value="5-3_exonuclease_C_sf"/>
</dbReference>
<dbReference type="SMART" id="SM00484">
    <property type="entry name" value="XPGI"/>
    <property type="match status" value="1"/>
</dbReference>
<evidence type="ECO:0000256" key="2">
    <source>
        <dbReference type="ARBA" id="ARBA00022801"/>
    </source>
</evidence>
<dbReference type="Pfam" id="PF00867">
    <property type="entry name" value="XPG_I"/>
    <property type="match status" value="1"/>
</dbReference>